<name>A0A1M5ZPY8_9GAMM</name>
<accession>A0A1M5ZPY8</accession>
<protein>
    <submittedName>
        <fullName evidence="2">Uncharacterized protein</fullName>
    </submittedName>
</protein>
<reference evidence="2 3" key="1">
    <citation type="submission" date="2016-11" db="EMBL/GenBank/DDBJ databases">
        <authorList>
            <person name="Jaros S."/>
            <person name="Januszkiewicz K."/>
            <person name="Wedrychowicz H."/>
        </authorList>
    </citation>
    <scope>NUCLEOTIDE SEQUENCE [LARGE SCALE GENOMIC DNA]</scope>
    <source>
        <strain evidence="2 3">DSM 16917</strain>
    </source>
</reference>
<keyword evidence="1" id="KW-1133">Transmembrane helix</keyword>
<feature type="transmembrane region" description="Helical" evidence="1">
    <location>
        <begin position="35"/>
        <end position="58"/>
    </location>
</feature>
<evidence type="ECO:0000313" key="2">
    <source>
        <dbReference type="EMBL" id="SHI26264.1"/>
    </source>
</evidence>
<evidence type="ECO:0000313" key="3">
    <source>
        <dbReference type="Proteomes" id="UP000184268"/>
    </source>
</evidence>
<proteinExistence type="predicted"/>
<gene>
    <name evidence="2" type="ORF">SAMN02745129_0466</name>
</gene>
<sequence length="62" mass="6948">MPITRPLWLGCLTLLSLPLMHQMHSWGVLDQPRLQLGLTLAIGLLVAVLAWLGWLACLSCRR</sequence>
<dbReference type="AlphaFoldDB" id="A0A1M5ZPY8"/>
<dbReference type="RefSeq" id="WP_143165849.1">
    <property type="nucleotide sequence ID" value="NZ_FQXG01000014.1"/>
</dbReference>
<keyword evidence="1" id="KW-0812">Transmembrane</keyword>
<dbReference type="Proteomes" id="UP000184268">
    <property type="component" value="Unassembled WGS sequence"/>
</dbReference>
<dbReference type="EMBL" id="FQXG01000014">
    <property type="protein sequence ID" value="SHI26264.1"/>
    <property type="molecule type" value="Genomic_DNA"/>
</dbReference>
<organism evidence="2 3">
    <name type="scientific">Ferrimonas marina</name>
    <dbReference type="NCBI Taxonomy" id="299255"/>
    <lineage>
        <taxon>Bacteria</taxon>
        <taxon>Pseudomonadati</taxon>
        <taxon>Pseudomonadota</taxon>
        <taxon>Gammaproteobacteria</taxon>
        <taxon>Alteromonadales</taxon>
        <taxon>Ferrimonadaceae</taxon>
        <taxon>Ferrimonas</taxon>
    </lineage>
</organism>
<keyword evidence="3" id="KW-1185">Reference proteome</keyword>
<keyword evidence="1" id="KW-0472">Membrane</keyword>
<evidence type="ECO:0000256" key="1">
    <source>
        <dbReference type="SAM" id="Phobius"/>
    </source>
</evidence>